<dbReference type="PANTHER" id="PTHR43798">
    <property type="entry name" value="MONOACYLGLYCEROL LIPASE"/>
    <property type="match status" value="1"/>
</dbReference>
<dbReference type="InterPro" id="IPR000073">
    <property type="entry name" value="AB_hydrolase_1"/>
</dbReference>
<organism evidence="3 4">
    <name type="scientific">Paenibacillus oryzae</name>
    <dbReference type="NCBI Taxonomy" id="1844972"/>
    <lineage>
        <taxon>Bacteria</taxon>
        <taxon>Bacillati</taxon>
        <taxon>Bacillota</taxon>
        <taxon>Bacilli</taxon>
        <taxon>Bacillales</taxon>
        <taxon>Paenibacillaceae</taxon>
        <taxon>Paenibacillus</taxon>
    </lineage>
</organism>
<dbReference type="Proteomes" id="UP000092024">
    <property type="component" value="Unassembled WGS sequence"/>
</dbReference>
<name>A0A1A5YLP2_9BACL</name>
<keyword evidence="4" id="KW-1185">Reference proteome</keyword>
<sequence>MKLTQLEIKEKRSRSKIKKALFILLKIITVLVMLLVLFVVIVYTVNKISSNAEQKRMEPYGQHVSVDGKLMNISVQGEGEETIVLLPGFGNPSPYHDFKPLVRELTPYYRVVVVEPFGYGLSDQTDKERSTANIVSEIHEALQSLQIDRYILMGHSISGIYSLDYVNQYPDEVSAFVGLDSSVPALSEQKIDSSMTAPVKWFRNLGFARLQIKLEADPYDGLAYDEKTKEQLSILIRKNRFNNTQLNEAESMFDNFLTAQTQALPADLPVLLFVQANHPATDQWVPEHEKQIKDSANAELVLVEGDHYLYRTHSKEIAESFRGFMAELGNGAAFIDSAAGNH</sequence>
<dbReference type="Gene3D" id="3.40.50.1820">
    <property type="entry name" value="alpha/beta hydrolase"/>
    <property type="match status" value="1"/>
</dbReference>
<keyword evidence="3" id="KW-0378">Hydrolase</keyword>
<evidence type="ECO:0000259" key="2">
    <source>
        <dbReference type="Pfam" id="PF12697"/>
    </source>
</evidence>
<comment type="caution">
    <text evidence="3">The sequence shown here is derived from an EMBL/GenBank/DDBJ whole genome shotgun (WGS) entry which is preliminary data.</text>
</comment>
<keyword evidence="1" id="KW-0812">Transmembrane</keyword>
<dbReference type="AlphaFoldDB" id="A0A1A5YLP2"/>
<dbReference type="OrthoDB" id="1817159at2"/>
<reference evidence="3 4" key="1">
    <citation type="submission" date="2016-05" db="EMBL/GenBank/DDBJ databases">
        <title>Paenibacillus oryzae. sp. nov., isolated from the rice root.</title>
        <authorList>
            <person name="Zhang J."/>
            <person name="Zhang X."/>
        </authorList>
    </citation>
    <scope>NUCLEOTIDE SEQUENCE [LARGE SCALE GENOMIC DNA]</scope>
    <source>
        <strain evidence="3 4">1DrF-4</strain>
    </source>
</reference>
<dbReference type="InterPro" id="IPR050266">
    <property type="entry name" value="AB_hydrolase_sf"/>
</dbReference>
<gene>
    <name evidence="3" type="ORF">A7K91_03520</name>
</gene>
<feature type="domain" description="AB hydrolase-1" evidence="2">
    <location>
        <begin position="83"/>
        <end position="319"/>
    </location>
</feature>
<evidence type="ECO:0000313" key="4">
    <source>
        <dbReference type="Proteomes" id="UP000092024"/>
    </source>
</evidence>
<feature type="transmembrane region" description="Helical" evidence="1">
    <location>
        <begin position="21"/>
        <end position="45"/>
    </location>
</feature>
<accession>A0A1A5YLP2</accession>
<keyword evidence="1" id="KW-0472">Membrane</keyword>
<dbReference type="InterPro" id="IPR029058">
    <property type="entry name" value="AB_hydrolase_fold"/>
</dbReference>
<dbReference type="Pfam" id="PF12697">
    <property type="entry name" value="Abhydrolase_6"/>
    <property type="match status" value="1"/>
</dbReference>
<dbReference type="PANTHER" id="PTHR43798:SF33">
    <property type="entry name" value="HYDROLASE, PUTATIVE (AFU_ORTHOLOGUE AFUA_2G14860)-RELATED"/>
    <property type="match status" value="1"/>
</dbReference>
<evidence type="ECO:0000256" key="1">
    <source>
        <dbReference type="SAM" id="Phobius"/>
    </source>
</evidence>
<dbReference type="RefSeq" id="WP_068681782.1">
    <property type="nucleotide sequence ID" value="NZ_LYPA01000046.1"/>
</dbReference>
<keyword evidence="1" id="KW-1133">Transmembrane helix</keyword>
<dbReference type="GO" id="GO:0016787">
    <property type="term" value="F:hydrolase activity"/>
    <property type="evidence" value="ECO:0007669"/>
    <property type="project" value="UniProtKB-KW"/>
</dbReference>
<dbReference type="EMBL" id="LYPA01000046">
    <property type="protein sequence ID" value="OBR66524.1"/>
    <property type="molecule type" value="Genomic_DNA"/>
</dbReference>
<evidence type="ECO:0000313" key="3">
    <source>
        <dbReference type="EMBL" id="OBR66524.1"/>
    </source>
</evidence>
<dbReference type="STRING" id="1844972.A7K91_03520"/>
<protein>
    <submittedName>
        <fullName evidence="3">Alpha/beta hydrolase</fullName>
    </submittedName>
</protein>
<dbReference type="GO" id="GO:0016020">
    <property type="term" value="C:membrane"/>
    <property type="evidence" value="ECO:0007669"/>
    <property type="project" value="TreeGrafter"/>
</dbReference>
<proteinExistence type="predicted"/>
<dbReference type="SUPFAM" id="SSF53474">
    <property type="entry name" value="alpha/beta-Hydrolases"/>
    <property type="match status" value="1"/>
</dbReference>